<dbReference type="Pfam" id="PF00067">
    <property type="entry name" value="p450"/>
    <property type="match status" value="2"/>
</dbReference>
<keyword evidence="4 6" id="KW-0479">Metal-binding</keyword>
<dbReference type="InterPro" id="IPR017972">
    <property type="entry name" value="Cyt_P450_CS"/>
</dbReference>
<dbReference type="GO" id="GO:0016705">
    <property type="term" value="F:oxidoreductase activity, acting on paired donors, with incorporation or reduction of molecular oxygen"/>
    <property type="evidence" value="ECO:0007669"/>
    <property type="project" value="InterPro"/>
</dbReference>
<comment type="cofactor">
    <cofactor evidence="1 6">
        <name>heme</name>
        <dbReference type="ChEBI" id="CHEBI:30413"/>
    </cofactor>
</comment>
<keyword evidence="7" id="KW-0503">Monooxygenase</keyword>
<evidence type="ECO:0000256" key="3">
    <source>
        <dbReference type="ARBA" id="ARBA00022617"/>
    </source>
</evidence>
<dbReference type="GO" id="GO:0020037">
    <property type="term" value="F:heme binding"/>
    <property type="evidence" value="ECO:0007669"/>
    <property type="project" value="InterPro"/>
</dbReference>
<dbReference type="PRINTS" id="PR00385">
    <property type="entry name" value="P450"/>
</dbReference>
<evidence type="ECO:0000313" key="10">
    <source>
        <dbReference type="Proteomes" id="UP000754883"/>
    </source>
</evidence>
<keyword evidence="3 6" id="KW-0349">Heme</keyword>
<dbReference type="SUPFAM" id="SSF48264">
    <property type="entry name" value="Cytochrome P450"/>
    <property type="match status" value="1"/>
</dbReference>
<sequence>MIANEERSDGIYVLTVILVILGLCVSHYLLLPKPIAGIPYHPSAARSILGDLPALFREGSDAGLAWLVFVASRQPDPLFQVFLNPLGKPFVVLTDYHEARDIMMRRKEWDRSSFATNVVKGALPNHHITLPTGPAWKAQRRLLQDLMMPEFLNKVAAPNIYTSVTSLLSLWEKKAVIADGRAFSSQRDIYHAAMDAVLDFSFGKSFSHRTMPGQINAVESLGALSSSGEPLEFTPAPVHETIKAILQTAETIGEVKDTGLVGLAWWWKKLQSETIEAHRTRVTFLKDQVGRARERIRCVRSSNDTAIQSALDLILYREARCAEKEAREPVFWSDVIRDEILGFAMAGHDTTSTTILWTLKFLTNSQDAQAKLRDALHRAHPNPLAEKRLPNHSEITSTHCAYLEAVIEEALRLAHVFPLIERQCSEDTVLLGRYIPKGTILLIGTKGPSITENARIIDENIRSESSRAAALKRGYRAWDEKSDIGAFNPERWLKRKRGSDAWEFDSLAGPTLPFGLGLRSCFGKKLGYLELRLLVTLLVWNFDFQPVPSDLSGLEPYEGLTHRPKHCYVKLVKRSNS</sequence>
<dbReference type="InterPro" id="IPR036396">
    <property type="entry name" value="Cyt_P450_sf"/>
</dbReference>
<name>A0A9N9U7D4_9HYPO</name>
<evidence type="ECO:0000256" key="2">
    <source>
        <dbReference type="ARBA" id="ARBA00010617"/>
    </source>
</evidence>
<evidence type="ECO:0008006" key="11">
    <source>
        <dbReference type="Google" id="ProtNLM"/>
    </source>
</evidence>
<evidence type="ECO:0000313" key="9">
    <source>
        <dbReference type="EMBL" id="CAG9982018.1"/>
    </source>
</evidence>
<organism evidence="9 10">
    <name type="scientific">Clonostachys byssicola</name>
    <dbReference type="NCBI Taxonomy" id="160290"/>
    <lineage>
        <taxon>Eukaryota</taxon>
        <taxon>Fungi</taxon>
        <taxon>Dikarya</taxon>
        <taxon>Ascomycota</taxon>
        <taxon>Pezizomycotina</taxon>
        <taxon>Sordariomycetes</taxon>
        <taxon>Hypocreomycetidae</taxon>
        <taxon>Hypocreales</taxon>
        <taxon>Bionectriaceae</taxon>
        <taxon>Clonostachys</taxon>
    </lineage>
</organism>
<dbReference type="AlphaFoldDB" id="A0A9N9U7D4"/>
<comment type="similarity">
    <text evidence="2 7">Belongs to the cytochrome P450 family.</text>
</comment>
<keyword evidence="8" id="KW-0812">Transmembrane</keyword>
<evidence type="ECO:0000256" key="7">
    <source>
        <dbReference type="RuleBase" id="RU000461"/>
    </source>
</evidence>
<keyword evidence="7" id="KW-0560">Oxidoreductase</keyword>
<dbReference type="EMBL" id="CABFNO020001328">
    <property type="protein sequence ID" value="CAG9982018.1"/>
    <property type="molecule type" value="Genomic_DNA"/>
</dbReference>
<dbReference type="InterPro" id="IPR050121">
    <property type="entry name" value="Cytochrome_P450_monoxygenase"/>
</dbReference>
<evidence type="ECO:0000256" key="4">
    <source>
        <dbReference type="ARBA" id="ARBA00022723"/>
    </source>
</evidence>
<dbReference type="GO" id="GO:0004497">
    <property type="term" value="F:monooxygenase activity"/>
    <property type="evidence" value="ECO:0007669"/>
    <property type="project" value="UniProtKB-KW"/>
</dbReference>
<keyword evidence="5 6" id="KW-0408">Iron</keyword>
<protein>
    <recommendedName>
        <fullName evidence="11">Cytochrome P450</fullName>
    </recommendedName>
</protein>
<evidence type="ECO:0000256" key="5">
    <source>
        <dbReference type="ARBA" id="ARBA00023004"/>
    </source>
</evidence>
<dbReference type="InterPro" id="IPR002401">
    <property type="entry name" value="Cyt_P450_E_grp-I"/>
</dbReference>
<reference evidence="9" key="1">
    <citation type="submission" date="2021-10" db="EMBL/GenBank/DDBJ databases">
        <authorList>
            <person name="Piombo E."/>
        </authorList>
    </citation>
    <scope>NUCLEOTIDE SEQUENCE</scope>
</reference>
<gene>
    <name evidence="9" type="ORF">CBYS24578_00009587</name>
</gene>
<dbReference type="PRINTS" id="PR00463">
    <property type="entry name" value="EP450I"/>
</dbReference>
<keyword evidence="8" id="KW-1133">Transmembrane helix</keyword>
<dbReference type="PANTHER" id="PTHR24305:SF166">
    <property type="entry name" value="CYTOCHROME P450 12A4, MITOCHONDRIAL-RELATED"/>
    <property type="match status" value="1"/>
</dbReference>
<proteinExistence type="inferred from homology"/>
<dbReference type="PROSITE" id="PS00086">
    <property type="entry name" value="CYTOCHROME_P450"/>
    <property type="match status" value="1"/>
</dbReference>
<feature type="binding site" description="axial binding residue" evidence="6">
    <location>
        <position position="521"/>
    </location>
    <ligand>
        <name>heme</name>
        <dbReference type="ChEBI" id="CHEBI:30413"/>
    </ligand>
    <ligandPart>
        <name>Fe</name>
        <dbReference type="ChEBI" id="CHEBI:18248"/>
    </ligandPart>
</feature>
<dbReference type="Gene3D" id="1.10.630.10">
    <property type="entry name" value="Cytochrome P450"/>
    <property type="match status" value="1"/>
</dbReference>
<keyword evidence="10" id="KW-1185">Reference proteome</keyword>
<evidence type="ECO:0000256" key="6">
    <source>
        <dbReference type="PIRSR" id="PIRSR602401-1"/>
    </source>
</evidence>
<keyword evidence="8" id="KW-0472">Membrane</keyword>
<evidence type="ECO:0000256" key="1">
    <source>
        <dbReference type="ARBA" id="ARBA00001971"/>
    </source>
</evidence>
<accession>A0A9N9U7D4</accession>
<feature type="transmembrane region" description="Helical" evidence="8">
    <location>
        <begin position="12"/>
        <end position="31"/>
    </location>
</feature>
<dbReference type="GO" id="GO:0005506">
    <property type="term" value="F:iron ion binding"/>
    <property type="evidence" value="ECO:0007669"/>
    <property type="project" value="InterPro"/>
</dbReference>
<evidence type="ECO:0000256" key="8">
    <source>
        <dbReference type="SAM" id="Phobius"/>
    </source>
</evidence>
<dbReference type="Proteomes" id="UP000754883">
    <property type="component" value="Unassembled WGS sequence"/>
</dbReference>
<comment type="caution">
    <text evidence="9">The sequence shown here is derived from an EMBL/GenBank/DDBJ whole genome shotgun (WGS) entry which is preliminary data.</text>
</comment>
<dbReference type="OrthoDB" id="1470350at2759"/>
<dbReference type="PANTHER" id="PTHR24305">
    <property type="entry name" value="CYTOCHROME P450"/>
    <property type="match status" value="1"/>
</dbReference>
<dbReference type="InterPro" id="IPR001128">
    <property type="entry name" value="Cyt_P450"/>
</dbReference>